<evidence type="ECO:0000256" key="2">
    <source>
        <dbReference type="ARBA" id="ARBA00022692"/>
    </source>
</evidence>
<feature type="transmembrane region" description="Helical" evidence="5">
    <location>
        <begin position="258"/>
        <end position="280"/>
    </location>
</feature>
<organism evidence="6 7">
    <name type="scientific">Acinetobacter terrestris</name>
    <dbReference type="NCBI Taxonomy" id="2529843"/>
    <lineage>
        <taxon>Bacteria</taxon>
        <taxon>Pseudomonadati</taxon>
        <taxon>Pseudomonadota</taxon>
        <taxon>Gammaproteobacteria</taxon>
        <taxon>Moraxellales</taxon>
        <taxon>Moraxellaceae</taxon>
        <taxon>Acinetobacter</taxon>
        <taxon>Acinetobacter Taxon 24</taxon>
    </lineage>
</organism>
<gene>
    <name evidence="6" type="ORF">QOR41_14750</name>
</gene>
<keyword evidence="2 5" id="KW-0812">Transmembrane</keyword>
<evidence type="ECO:0000256" key="5">
    <source>
        <dbReference type="SAM" id="Phobius"/>
    </source>
</evidence>
<keyword evidence="3 5" id="KW-1133">Transmembrane helix</keyword>
<keyword evidence="4 5" id="KW-0472">Membrane</keyword>
<feature type="transmembrane region" description="Helical" evidence="5">
    <location>
        <begin position="232"/>
        <end position="252"/>
    </location>
</feature>
<feature type="transmembrane region" description="Helical" evidence="5">
    <location>
        <begin position="6"/>
        <end position="28"/>
    </location>
</feature>
<proteinExistence type="predicted"/>
<evidence type="ECO:0000313" key="7">
    <source>
        <dbReference type="Proteomes" id="UP001241935"/>
    </source>
</evidence>
<feature type="transmembrane region" description="Helical" evidence="5">
    <location>
        <begin position="104"/>
        <end position="127"/>
    </location>
</feature>
<dbReference type="PANTHER" id="PTHR10361">
    <property type="entry name" value="SODIUM-BILE ACID COTRANSPORTER"/>
    <property type="match status" value="1"/>
</dbReference>
<dbReference type="Proteomes" id="UP001241935">
    <property type="component" value="Unassembled WGS sequence"/>
</dbReference>
<dbReference type="Pfam" id="PF01758">
    <property type="entry name" value="SBF"/>
    <property type="match status" value="1"/>
</dbReference>
<dbReference type="PANTHER" id="PTHR10361:SF24">
    <property type="entry name" value="P3 PROTEIN"/>
    <property type="match status" value="1"/>
</dbReference>
<evidence type="ECO:0000256" key="3">
    <source>
        <dbReference type="ARBA" id="ARBA00022989"/>
    </source>
</evidence>
<dbReference type="Gene3D" id="1.20.1530.20">
    <property type="match status" value="1"/>
</dbReference>
<evidence type="ECO:0000313" key="6">
    <source>
        <dbReference type="EMBL" id="MDK1685047.1"/>
    </source>
</evidence>
<evidence type="ECO:0000256" key="4">
    <source>
        <dbReference type="ARBA" id="ARBA00023136"/>
    </source>
</evidence>
<reference evidence="6" key="1">
    <citation type="submission" date="2023-04" db="EMBL/GenBank/DDBJ databases">
        <title>The environmental microbiomes in feedlot watering bowls are a reservoir of florfenicol resistance for bovine respiratory disease pathogens.</title>
        <authorList>
            <person name="Kos D.W."/>
            <person name="Ruzzini A.C."/>
            <person name="Schreiner B."/>
            <person name="Jelinski M.D."/>
        </authorList>
    </citation>
    <scope>NUCLEOTIDE SEQUENCE</scope>
    <source>
        <strain evidence="6">WB3</strain>
        <plasmid evidence="6">unnamed1</plasmid>
    </source>
</reference>
<feature type="transmembrane region" description="Helical" evidence="5">
    <location>
        <begin position="40"/>
        <end position="63"/>
    </location>
</feature>
<dbReference type="GO" id="GO:0016020">
    <property type="term" value="C:membrane"/>
    <property type="evidence" value="ECO:0007669"/>
    <property type="project" value="UniProtKB-SubCell"/>
</dbReference>
<keyword evidence="6" id="KW-0614">Plasmid</keyword>
<feature type="transmembrane region" description="Helical" evidence="5">
    <location>
        <begin position="201"/>
        <end position="220"/>
    </location>
</feature>
<feature type="transmembrane region" description="Helical" evidence="5">
    <location>
        <begin position="139"/>
        <end position="159"/>
    </location>
</feature>
<dbReference type="RefSeq" id="WP_284067874.1">
    <property type="nucleotide sequence ID" value="NZ_JASKNE010000005.1"/>
</dbReference>
<comment type="subcellular location">
    <subcellularLocation>
        <location evidence="1">Membrane</location>
        <topology evidence="1">Multi-pass membrane protein</topology>
    </subcellularLocation>
</comment>
<feature type="transmembrane region" description="Helical" evidence="5">
    <location>
        <begin position="171"/>
        <end position="189"/>
    </location>
</feature>
<comment type="caution">
    <text evidence="6">The sequence shown here is derived from an EMBL/GenBank/DDBJ whole genome shotgun (WGS) entry which is preliminary data.</text>
</comment>
<sequence>MDQLTIITILLPIALGIIMIGLGLELTLADFKRVTERPKAVLVALFCQFVLLTLVAFGISELLHLAPELAVGLVLLSASPGGPVANLYSYLYKGDVALNISLTAINAVIAAVALPIIVNIALAHFIQDDSKIGLQFTKVMQVFSIIIVPVLIGMTIRHFKPRIAHALNQPVKFFAIGFLVLIMVGAISQEGAKMLDYAVQVGVATSLFCIASLNIGYFVPRLFKIDEFQARACAFEIGIHNGTLAMTIAITVLGSTTIAIPAAIYGMVMLLFTWIFGWLISRKDRKVDVIEVQISGIKT</sequence>
<dbReference type="InterPro" id="IPR002657">
    <property type="entry name" value="BilAc:Na_symport/Acr3"/>
</dbReference>
<protein>
    <submittedName>
        <fullName evidence="6">Bile acid:sodium symporter family protein</fullName>
    </submittedName>
</protein>
<name>A0AAW6UX83_9GAMM</name>
<dbReference type="AlphaFoldDB" id="A0AAW6UX83"/>
<feature type="transmembrane region" description="Helical" evidence="5">
    <location>
        <begin position="69"/>
        <end position="92"/>
    </location>
</feature>
<dbReference type="InterPro" id="IPR038770">
    <property type="entry name" value="Na+/solute_symporter_sf"/>
</dbReference>
<dbReference type="EMBL" id="JASKNE010000005">
    <property type="protein sequence ID" value="MDK1685047.1"/>
    <property type="molecule type" value="Genomic_DNA"/>
</dbReference>
<evidence type="ECO:0000256" key="1">
    <source>
        <dbReference type="ARBA" id="ARBA00004141"/>
    </source>
</evidence>
<dbReference type="InterPro" id="IPR004710">
    <property type="entry name" value="Bilac:Na_transpt"/>
</dbReference>
<accession>A0AAW6UX83</accession>
<geneLocation type="plasmid" evidence="6">
    <name>unnamed1</name>
</geneLocation>